<accession>A0A9P0CGI6</accession>
<dbReference type="SUPFAM" id="SSF54403">
    <property type="entry name" value="Cystatin/monellin"/>
    <property type="match status" value="1"/>
</dbReference>
<dbReference type="GO" id="GO:0005737">
    <property type="term" value="C:cytoplasm"/>
    <property type="evidence" value="ECO:0007669"/>
    <property type="project" value="TreeGrafter"/>
</dbReference>
<comment type="similarity">
    <text evidence="1">Belongs to the cystatin family.</text>
</comment>
<evidence type="ECO:0000313" key="5">
    <source>
        <dbReference type="EMBL" id="CAH0777575.1"/>
    </source>
</evidence>
<dbReference type="PANTHER" id="PTHR46186:SF2">
    <property type="entry name" value="CYSTATIN"/>
    <property type="match status" value="1"/>
</dbReference>
<gene>
    <name evidence="5" type="ORF">BEMITA_LOCUS13513</name>
</gene>
<dbReference type="GO" id="GO:0005615">
    <property type="term" value="C:extracellular space"/>
    <property type="evidence" value="ECO:0007669"/>
    <property type="project" value="TreeGrafter"/>
</dbReference>
<evidence type="ECO:0000259" key="4">
    <source>
        <dbReference type="Pfam" id="PF00031"/>
    </source>
</evidence>
<keyword evidence="2" id="KW-0646">Protease inhibitor</keyword>
<name>A0A9P0CGI6_BEMTA</name>
<evidence type="ECO:0000256" key="1">
    <source>
        <dbReference type="ARBA" id="ARBA00009403"/>
    </source>
</evidence>
<dbReference type="PANTHER" id="PTHR46186">
    <property type="entry name" value="CYSTATIN"/>
    <property type="match status" value="1"/>
</dbReference>
<dbReference type="Proteomes" id="UP001152759">
    <property type="component" value="Chromosome 9"/>
</dbReference>
<dbReference type="GO" id="GO:0004869">
    <property type="term" value="F:cysteine-type endopeptidase inhibitor activity"/>
    <property type="evidence" value="ECO:0007669"/>
    <property type="project" value="UniProtKB-KW"/>
</dbReference>
<protein>
    <recommendedName>
        <fullName evidence="4">Cystatin domain-containing protein</fullName>
    </recommendedName>
</protein>
<dbReference type="EMBL" id="OU963870">
    <property type="protein sequence ID" value="CAH0777575.1"/>
    <property type="molecule type" value="Genomic_DNA"/>
</dbReference>
<proteinExistence type="inferred from homology"/>
<evidence type="ECO:0000313" key="6">
    <source>
        <dbReference type="Proteomes" id="UP001152759"/>
    </source>
</evidence>
<keyword evidence="6" id="KW-1185">Reference proteome</keyword>
<dbReference type="InterPro" id="IPR046350">
    <property type="entry name" value="Cystatin_sf"/>
</dbReference>
<dbReference type="CDD" id="cd00042">
    <property type="entry name" value="CY"/>
    <property type="match status" value="1"/>
</dbReference>
<feature type="domain" description="Cystatin" evidence="4">
    <location>
        <begin position="107"/>
        <end position="169"/>
    </location>
</feature>
<dbReference type="GO" id="GO:0031982">
    <property type="term" value="C:vesicle"/>
    <property type="evidence" value="ECO:0007669"/>
    <property type="project" value="TreeGrafter"/>
</dbReference>
<dbReference type="AlphaFoldDB" id="A0A9P0CGI6"/>
<organism evidence="5 6">
    <name type="scientific">Bemisia tabaci</name>
    <name type="common">Sweetpotato whitefly</name>
    <name type="synonym">Aleurodes tabaci</name>
    <dbReference type="NCBI Taxonomy" id="7038"/>
    <lineage>
        <taxon>Eukaryota</taxon>
        <taxon>Metazoa</taxon>
        <taxon>Ecdysozoa</taxon>
        <taxon>Arthropoda</taxon>
        <taxon>Hexapoda</taxon>
        <taxon>Insecta</taxon>
        <taxon>Pterygota</taxon>
        <taxon>Neoptera</taxon>
        <taxon>Paraneoptera</taxon>
        <taxon>Hemiptera</taxon>
        <taxon>Sternorrhyncha</taxon>
        <taxon>Aleyrodoidea</taxon>
        <taxon>Aleyrodidae</taxon>
        <taxon>Aleyrodinae</taxon>
        <taxon>Bemisia</taxon>
    </lineage>
</organism>
<sequence length="225" mass="25042">MRKLTALRRCRFKKHTEEIDEISPLSRPPPPPSIISVEFLSIKCVCGYILLSNQCKCEVVYQRPLVVNENPCGHLINFSDMDLRTLKIFCVVSFLLSVSAAPKFMPGGLHSQDVNDVKVKKYAKLALPTLESLSDPKEDLSLVEILEAHTQVIAGAVYHLKLKVADSRANEKTCDVKIAVPYNGGIPEVYDPSCGNELLSRKQVNFISSVLPDATRTTWEPCDIT</sequence>
<dbReference type="Pfam" id="PF00031">
    <property type="entry name" value="Cystatin"/>
    <property type="match status" value="1"/>
</dbReference>
<dbReference type="Gene3D" id="3.10.450.10">
    <property type="match status" value="1"/>
</dbReference>
<evidence type="ECO:0000256" key="3">
    <source>
        <dbReference type="ARBA" id="ARBA00022704"/>
    </source>
</evidence>
<dbReference type="InterPro" id="IPR000010">
    <property type="entry name" value="Cystatin_dom"/>
</dbReference>
<keyword evidence="3" id="KW-0789">Thiol protease inhibitor</keyword>
<evidence type="ECO:0000256" key="2">
    <source>
        <dbReference type="ARBA" id="ARBA00022690"/>
    </source>
</evidence>
<reference evidence="5" key="1">
    <citation type="submission" date="2021-12" db="EMBL/GenBank/DDBJ databases">
        <authorList>
            <person name="King R."/>
        </authorList>
    </citation>
    <scope>NUCLEOTIDE SEQUENCE</scope>
</reference>